<evidence type="ECO:0000313" key="2">
    <source>
        <dbReference type="EMBL" id="KAG0483165.1"/>
    </source>
</evidence>
<accession>A0A835R831</accession>
<gene>
    <name evidence="2" type="ORF">HPP92_011249</name>
</gene>
<feature type="region of interest" description="Disordered" evidence="1">
    <location>
        <begin position="43"/>
        <end position="66"/>
    </location>
</feature>
<sequence length="66" mass="7538">MKEPFGMTLLMEKVFMLLRKGLSGMRGEWLHNEMEGHGVLEADIPDVQPVPGSMLETKMRKRGDHN</sequence>
<reference evidence="2 3" key="1">
    <citation type="journal article" date="2020" name="Nat. Food">
        <title>A phased Vanilla planifolia genome enables genetic improvement of flavour and production.</title>
        <authorList>
            <person name="Hasing T."/>
            <person name="Tang H."/>
            <person name="Brym M."/>
            <person name="Khazi F."/>
            <person name="Huang T."/>
            <person name="Chambers A.H."/>
        </authorList>
    </citation>
    <scope>NUCLEOTIDE SEQUENCE [LARGE SCALE GENOMIC DNA]</scope>
    <source>
        <tissue evidence="2">Leaf</tissue>
    </source>
</reference>
<dbReference type="EMBL" id="JADCNM010000005">
    <property type="protein sequence ID" value="KAG0483165.1"/>
    <property type="molecule type" value="Genomic_DNA"/>
</dbReference>
<proteinExistence type="predicted"/>
<dbReference type="AlphaFoldDB" id="A0A835R831"/>
<protein>
    <submittedName>
        <fullName evidence="2">Uncharacterized protein</fullName>
    </submittedName>
</protein>
<dbReference type="OrthoDB" id="423343at2759"/>
<name>A0A835R831_VANPL</name>
<evidence type="ECO:0000313" key="3">
    <source>
        <dbReference type="Proteomes" id="UP000639772"/>
    </source>
</evidence>
<evidence type="ECO:0000256" key="1">
    <source>
        <dbReference type="SAM" id="MobiDB-lite"/>
    </source>
</evidence>
<comment type="caution">
    <text evidence="2">The sequence shown here is derived from an EMBL/GenBank/DDBJ whole genome shotgun (WGS) entry which is preliminary data.</text>
</comment>
<dbReference type="Proteomes" id="UP000639772">
    <property type="component" value="Unassembled WGS sequence"/>
</dbReference>
<organism evidence="2 3">
    <name type="scientific">Vanilla planifolia</name>
    <name type="common">Vanilla</name>
    <dbReference type="NCBI Taxonomy" id="51239"/>
    <lineage>
        <taxon>Eukaryota</taxon>
        <taxon>Viridiplantae</taxon>
        <taxon>Streptophyta</taxon>
        <taxon>Embryophyta</taxon>
        <taxon>Tracheophyta</taxon>
        <taxon>Spermatophyta</taxon>
        <taxon>Magnoliopsida</taxon>
        <taxon>Liliopsida</taxon>
        <taxon>Asparagales</taxon>
        <taxon>Orchidaceae</taxon>
        <taxon>Vanilloideae</taxon>
        <taxon>Vanilleae</taxon>
        <taxon>Vanilla</taxon>
    </lineage>
</organism>